<dbReference type="Pfam" id="PF00756">
    <property type="entry name" value="Esterase"/>
    <property type="match status" value="1"/>
</dbReference>
<evidence type="ECO:0000313" key="2">
    <source>
        <dbReference type="Proteomes" id="UP000319353"/>
    </source>
</evidence>
<protein>
    <recommendedName>
        <fullName evidence="3">Enterochelin esterase-like enzyme</fullName>
    </recommendedName>
</protein>
<dbReference type="AlphaFoldDB" id="A0A537KGW3"/>
<sequence length="526" mass="58912">AEPITGRVFVILSRDSVPEPRFQTHPFGRGVPIFGLDVNQLAPGQAAIIDGTVPGYPLSSVRDIPAGDYHVQGVLNVYTEFHRADGHIIWAHMDQWEGQQFAESPGNLYSTSQLVHVDPRAGGTIALSLAQVVPPVELPPDTRWVKHIKIQSRLLTAFWGRPIYLGATVLLPKGYDDHPAARYPVIYEQGHFGLEAPLGFSDDTTPAPPFLKALLAQYNHETRPEFYHAWTGPDFPRLIAITFQHPTPYFDDSYAVNSANNGPYGDAILTELIPYLEAHFRMIGAPWARVLTGGSTGGWESIALQVHHPDVFGGTWTLYPDPVDFRHYGMVDAYADTNAFLFTTRGRGFLSPQTDWHHPERSLMRAPDGQPLISIREYSRWEDVLGGHGRSTDQLEAWEAVYGPVGDDGYPKPLWDKATGHIDHTVAAYMRDHGYDLRAYLATNWARVGPQMGDMDNFYLNLAVYDLQAFLDTVSNPRARATFRYGRPEKGHGWQHATTARMIREMAEFITLHAPAGESMAAWKYR</sequence>
<accession>A0A537KGW3</accession>
<evidence type="ECO:0000313" key="1">
    <source>
        <dbReference type="EMBL" id="TMI95007.1"/>
    </source>
</evidence>
<gene>
    <name evidence="1" type="ORF">E6H01_14650</name>
</gene>
<dbReference type="PANTHER" id="PTHR48098:SF3">
    <property type="entry name" value="IRON(III) ENTEROBACTIN ESTERASE"/>
    <property type="match status" value="1"/>
</dbReference>
<dbReference type="SUPFAM" id="SSF53474">
    <property type="entry name" value="alpha/beta-Hydrolases"/>
    <property type="match status" value="1"/>
</dbReference>
<dbReference type="PANTHER" id="PTHR48098">
    <property type="entry name" value="ENTEROCHELIN ESTERASE-RELATED"/>
    <property type="match status" value="1"/>
</dbReference>
<dbReference type="InterPro" id="IPR050583">
    <property type="entry name" value="Mycobacterial_A85_antigen"/>
</dbReference>
<dbReference type="EMBL" id="VBAL01000306">
    <property type="protein sequence ID" value="TMI95007.1"/>
    <property type="molecule type" value="Genomic_DNA"/>
</dbReference>
<evidence type="ECO:0008006" key="3">
    <source>
        <dbReference type="Google" id="ProtNLM"/>
    </source>
</evidence>
<organism evidence="1 2">
    <name type="scientific">Candidatus Segetimicrobium genomatis</name>
    <dbReference type="NCBI Taxonomy" id="2569760"/>
    <lineage>
        <taxon>Bacteria</taxon>
        <taxon>Bacillati</taxon>
        <taxon>Candidatus Sysuimicrobiota</taxon>
        <taxon>Candidatus Sysuimicrobiia</taxon>
        <taxon>Candidatus Sysuimicrobiales</taxon>
        <taxon>Candidatus Segetimicrobiaceae</taxon>
        <taxon>Candidatus Segetimicrobium</taxon>
    </lineage>
</organism>
<dbReference type="InterPro" id="IPR000801">
    <property type="entry name" value="Esterase-like"/>
</dbReference>
<reference evidence="1 2" key="1">
    <citation type="journal article" date="2019" name="Nat. Microbiol.">
        <title>Mediterranean grassland soil C-N compound turnover is dependent on rainfall and depth, and is mediated by genomically divergent microorganisms.</title>
        <authorList>
            <person name="Diamond S."/>
            <person name="Andeer P.F."/>
            <person name="Li Z."/>
            <person name="Crits-Christoph A."/>
            <person name="Burstein D."/>
            <person name="Anantharaman K."/>
            <person name="Lane K.R."/>
            <person name="Thomas B.C."/>
            <person name="Pan C."/>
            <person name="Northen T.R."/>
            <person name="Banfield J.F."/>
        </authorList>
    </citation>
    <scope>NUCLEOTIDE SEQUENCE [LARGE SCALE GENOMIC DNA]</scope>
    <source>
        <strain evidence="1">NP_4</strain>
    </source>
</reference>
<proteinExistence type="predicted"/>
<dbReference type="Gene3D" id="3.40.50.1820">
    <property type="entry name" value="alpha/beta hydrolase"/>
    <property type="match status" value="1"/>
</dbReference>
<name>A0A537KGW3_9BACT</name>
<comment type="caution">
    <text evidence="1">The sequence shown here is derived from an EMBL/GenBank/DDBJ whole genome shotgun (WGS) entry which is preliminary data.</text>
</comment>
<feature type="non-terminal residue" evidence="1">
    <location>
        <position position="1"/>
    </location>
</feature>
<dbReference type="InterPro" id="IPR029058">
    <property type="entry name" value="AB_hydrolase_fold"/>
</dbReference>
<dbReference type="Proteomes" id="UP000319353">
    <property type="component" value="Unassembled WGS sequence"/>
</dbReference>